<keyword evidence="2" id="KW-0472">Membrane</keyword>
<protein>
    <submittedName>
        <fullName evidence="3">Uncharacterized protein</fullName>
    </submittedName>
</protein>
<sequence>MGGSLRRLVLSTIFPRLNFEPRKGNSYLPPRQRPKLGVGWGGPHPSSSNRKDPAPEQLHKRHFDERNSFPQEEPSFLASFSLALFTEEVKEFAFQRKCSFLLQPAFFFFFTPLSGLIFLETKQ</sequence>
<name>A0A2D4FY15_MICCO</name>
<feature type="region of interest" description="Disordered" evidence="1">
    <location>
        <begin position="20"/>
        <end position="59"/>
    </location>
</feature>
<evidence type="ECO:0000313" key="3">
    <source>
        <dbReference type="EMBL" id="LAA52363.1"/>
    </source>
</evidence>
<proteinExistence type="predicted"/>
<reference evidence="3" key="1">
    <citation type="submission" date="2017-07" db="EMBL/GenBank/DDBJ databases">
        <authorList>
            <person name="Mikheyev A."/>
            <person name="Grau M."/>
        </authorList>
    </citation>
    <scope>NUCLEOTIDE SEQUENCE</scope>
    <source>
        <tissue evidence="3">Venom_gland</tissue>
    </source>
</reference>
<evidence type="ECO:0000256" key="2">
    <source>
        <dbReference type="SAM" id="Phobius"/>
    </source>
</evidence>
<accession>A0A2D4FY15</accession>
<organism evidence="3">
    <name type="scientific">Micrurus corallinus</name>
    <name type="common">Brazilian coral snake</name>
    <dbReference type="NCBI Taxonomy" id="54390"/>
    <lineage>
        <taxon>Eukaryota</taxon>
        <taxon>Metazoa</taxon>
        <taxon>Chordata</taxon>
        <taxon>Craniata</taxon>
        <taxon>Vertebrata</taxon>
        <taxon>Euteleostomi</taxon>
        <taxon>Lepidosauria</taxon>
        <taxon>Squamata</taxon>
        <taxon>Bifurcata</taxon>
        <taxon>Unidentata</taxon>
        <taxon>Episquamata</taxon>
        <taxon>Toxicofera</taxon>
        <taxon>Serpentes</taxon>
        <taxon>Colubroidea</taxon>
        <taxon>Elapidae</taxon>
        <taxon>Elapinae</taxon>
        <taxon>Micrurus</taxon>
    </lineage>
</organism>
<dbReference type="EMBL" id="IACJ01098989">
    <property type="protein sequence ID" value="LAA52363.1"/>
    <property type="molecule type" value="Transcribed_RNA"/>
</dbReference>
<feature type="transmembrane region" description="Helical" evidence="2">
    <location>
        <begin position="100"/>
        <end position="119"/>
    </location>
</feature>
<dbReference type="AlphaFoldDB" id="A0A2D4FY15"/>
<keyword evidence="2" id="KW-0812">Transmembrane</keyword>
<keyword evidence="2" id="KW-1133">Transmembrane helix</keyword>
<evidence type="ECO:0000256" key="1">
    <source>
        <dbReference type="SAM" id="MobiDB-lite"/>
    </source>
</evidence>
<feature type="compositionally biased region" description="Basic and acidic residues" evidence="1">
    <location>
        <begin position="49"/>
        <end position="59"/>
    </location>
</feature>
<reference evidence="3" key="2">
    <citation type="submission" date="2017-11" db="EMBL/GenBank/DDBJ databases">
        <title>Coralsnake Venomics: Analyses of Venom Gland Transcriptomes and Proteomes of Six Brazilian Taxa.</title>
        <authorList>
            <person name="Aird S.D."/>
            <person name="Jorge da Silva N."/>
            <person name="Qiu L."/>
            <person name="Villar-Briones A."/>
            <person name="Aparecida-Saddi V."/>
            <person name="Campos-Telles M.P."/>
            <person name="Grau M."/>
            <person name="Mikheyev A.S."/>
        </authorList>
    </citation>
    <scope>NUCLEOTIDE SEQUENCE</scope>
    <source>
        <tissue evidence="3">Venom_gland</tissue>
    </source>
</reference>